<organism evidence="1 2">
    <name type="scientific">Plasmopara halstedii</name>
    <name type="common">Downy mildew of sunflower</name>
    <dbReference type="NCBI Taxonomy" id="4781"/>
    <lineage>
        <taxon>Eukaryota</taxon>
        <taxon>Sar</taxon>
        <taxon>Stramenopiles</taxon>
        <taxon>Oomycota</taxon>
        <taxon>Peronosporomycetes</taxon>
        <taxon>Peronosporales</taxon>
        <taxon>Peronosporaceae</taxon>
        <taxon>Plasmopara</taxon>
    </lineage>
</organism>
<keyword evidence="2" id="KW-1185">Reference proteome</keyword>
<dbReference type="Proteomes" id="UP000054928">
    <property type="component" value="Unassembled WGS sequence"/>
</dbReference>
<reference evidence="2" key="1">
    <citation type="submission" date="2014-09" db="EMBL/GenBank/DDBJ databases">
        <authorList>
            <person name="Sharma Rahul"/>
            <person name="Thines Marco"/>
        </authorList>
    </citation>
    <scope>NUCLEOTIDE SEQUENCE [LARGE SCALE GENOMIC DNA]</scope>
</reference>
<dbReference type="EMBL" id="CCYD01000653">
    <property type="protein sequence ID" value="CEG42977.1"/>
    <property type="molecule type" value="Genomic_DNA"/>
</dbReference>
<accession>A0A0P1AP62</accession>
<dbReference type="RefSeq" id="XP_024579346.1">
    <property type="nucleotide sequence ID" value="XM_024728918.2"/>
</dbReference>
<sequence>MKPNNYEDLDSKAYQFVKFCSVNMSVICSFFRLVFCECGAIRCSTSLHHRDMRFCIWSPIMKKGSIGLNLPALALMFTHEIPLFPVNAAKLTHS</sequence>
<dbReference type="GeneID" id="36409724"/>
<protein>
    <submittedName>
        <fullName evidence="1">Uncharacterized protein</fullName>
    </submittedName>
</protein>
<evidence type="ECO:0000313" key="2">
    <source>
        <dbReference type="Proteomes" id="UP000054928"/>
    </source>
</evidence>
<evidence type="ECO:0000313" key="1">
    <source>
        <dbReference type="EMBL" id="CEG42977.1"/>
    </source>
</evidence>
<name>A0A0P1AP62_PLAHL</name>
<dbReference type="AlphaFoldDB" id="A0A0P1AP62"/>
<proteinExistence type="predicted"/>